<dbReference type="InterPro" id="IPR002919">
    <property type="entry name" value="TIL_dom"/>
</dbReference>
<dbReference type="SUPFAM" id="SSF49899">
    <property type="entry name" value="Concanavalin A-like lectins/glucanases"/>
    <property type="match status" value="3"/>
</dbReference>
<dbReference type="PRINTS" id="PR00020">
    <property type="entry name" value="MAMDOMAIN"/>
</dbReference>
<feature type="domain" description="VWFD" evidence="7">
    <location>
        <begin position="231"/>
        <end position="409"/>
    </location>
</feature>
<sequence>MEAALALWILSTSACLCGTAASVSHRTNVTNSAVTLPGWKENTDYLTRCSFDESEDLLCSWAPEGQASIPPRQENGLLSLSGDTRLTSAVLNVSGDMCVEFWFQKPGENSTDLKMLIRDDLGERELWRSQGSMDSSWMQVFIPLFYDEKTAFQVIFEATSDDSSAAIDNIGIRQGLCGEQCSQGLEFWADAACSTRCHCSSRGLACRPAACPMEHTCEVTDGEWGCSPTYSTCSVHTDPQQKSADGAEFRLEGPCSYILTKLCTDSANLPYFSVEVQNKQEPNRSVLAIQQVNIELYGLRISMLRAEKRRVIVNGIWRILPFSVEEDLVKIQPSEHAITLTTDFQLMVSFSTDSAVRVKLPTIYDPKICGLCGNFNHLRASDPRALDAGWGWQREYATCETSFLPQLCLQQEEAEYESESSCGTMMSQHSPFAACSSALSPEHHFRMCVLDMCSTHGDAQTLCSALQAYASACRTAGIELQAWRNSSICPMTCSSNSHYTPCASGCPAACSPMDTPLTCPWTCEERCECLPGFLLSGGRCVAPRDCGCWRNGQHFMKGETFMEGDCEAQCQCIGGSDIRCVPTSCSKDEVCKSRDGVLGCFPSSTATCQAFGDPHYITFDGKLYDFQGACNYTLATTCGHSTRQFNLTVRNENRGNPAWSAINSVALSIHGLHIALRKHRKVYVNGNFANLPVEPSSEIKVFLNGPYVQIDSTFGVRLLFDGEHFLFLQVDERYRGEVCGLCGTYSENQFEDFVKLDGELVSRPDEFANSWRTEDADWECLANPPPLPKCDTQLETAGDQQCSILFEEPFKACHWFVNPKLYVTSCVLDYCATLGDGPQLCTSLESYAAACHMVQVELGDWKEATICANFTQRPTDAAKTTPSQLDCALNCNFEEGTCGWKQLITDSFDWSIWKGSTDSNHTGPSHDHTTGRGYYMYTEGNAAHYGDSARMLSPHCQATGPVCLQFWYHMYGSAKAMALNLYHLKGASAVKIWSKVNNQGDQWNHAEVELDVLNEFQVIFEGIRGSNYESDMALDDISVHSGHCSGSSDTGLESTADIGLKESDCKLDCSFEDSLCEWNQLLTDSFDWMRLRGSTPTSMTGPSSDHTTGDGYYVYLEGNGPYNGDTARLLSAECPKAGPHCLRFWYHMYGTADTMGLTIYLLENGMAVRVWSLRNNQGDTWHGAQVEVRTSGMFQIIIEGRRGTDERSDVALDDVSLSSGSCSEPPSQFPIVPSTTTGPVTSTAKPTHPPVYTTDPQWLANTTQLAQPTPTTTKSSQVVPDTTEFTKGPSETTMSTKPMAKTTAMQLPESTTRNTTAVIGTTVTPKLTGPTCPMFSHPSSCVPVCQPTCEDLHGPTTCPSSFPCRLGCVCDHGYVLKQGQCVPFTACGCLDEKGNSHHFGDSWLTDHCMQKCRCERRNGKGNMICRDHECDSNSVCYLNDERKFECKSTRFGKCSISKATKTFDDLKHGFECKYSYVLVQTMYNTGTLPPVYIEGNYELVTDDNDHSGNGKNNDSSEEDSSPEGDNNSEEDDHNGLRGLKIRVHQHTIEFMSKGKPKLDGIKVHLPVSTAEGLEIRKRSSRTVLRTDFGLSVEYDGAGKAEIVLPYTYRSTVQGLCGNFDGKKNNDLIKPDGNQATNVTEFGDSWRVTARMVPNRWRYYILPTRVFPLMHSSSGVSEVSPTGTE</sequence>
<dbReference type="Gene3D" id="2.10.25.10">
    <property type="entry name" value="Laminin"/>
    <property type="match status" value="2"/>
</dbReference>
<reference evidence="8" key="2">
    <citation type="submission" date="2025-09" db="UniProtKB">
        <authorList>
            <consortium name="Ensembl"/>
        </authorList>
    </citation>
    <scope>IDENTIFICATION</scope>
</reference>
<dbReference type="InterPro" id="IPR001007">
    <property type="entry name" value="VWF_dom"/>
</dbReference>
<dbReference type="InterPro" id="IPR025615">
    <property type="entry name" value="TILa_dom"/>
</dbReference>
<dbReference type="InterPro" id="IPR014853">
    <property type="entry name" value="VWF/SSPO/ZAN-like_Cys-rich_dom"/>
</dbReference>
<evidence type="ECO:0000313" key="8">
    <source>
        <dbReference type="Ensembl" id="ENSPKIP00000022632.1"/>
    </source>
</evidence>
<dbReference type="PROSITE" id="PS51233">
    <property type="entry name" value="VWFD"/>
    <property type="match status" value="3"/>
</dbReference>
<dbReference type="InterPro" id="IPR036084">
    <property type="entry name" value="Ser_inhib-like_sf"/>
</dbReference>
<dbReference type="KEGG" id="pki:111847692"/>
<feature type="domain" description="MAM" evidence="6">
    <location>
        <begin position="889"/>
        <end position="1046"/>
    </location>
</feature>
<dbReference type="CDD" id="cd19941">
    <property type="entry name" value="TIL"/>
    <property type="match status" value="2"/>
</dbReference>
<dbReference type="Proteomes" id="UP000261540">
    <property type="component" value="Unplaced"/>
</dbReference>
<evidence type="ECO:0000256" key="1">
    <source>
        <dbReference type="ARBA" id="ARBA00022737"/>
    </source>
</evidence>
<reference evidence="8" key="1">
    <citation type="submission" date="2025-08" db="UniProtKB">
        <authorList>
            <consortium name="Ensembl"/>
        </authorList>
    </citation>
    <scope>IDENTIFICATION</scope>
</reference>
<dbReference type="Pfam" id="PF00094">
    <property type="entry name" value="VWD"/>
    <property type="match status" value="3"/>
</dbReference>
<dbReference type="Gene3D" id="2.60.120.200">
    <property type="match status" value="3"/>
</dbReference>
<dbReference type="Pfam" id="PF00629">
    <property type="entry name" value="MAM"/>
    <property type="match status" value="3"/>
</dbReference>
<feature type="chain" id="PRO_5017369008" evidence="5">
    <location>
        <begin position="22"/>
        <end position="1684"/>
    </location>
</feature>
<dbReference type="SMART" id="SM00137">
    <property type="entry name" value="MAM"/>
    <property type="match status" value="2"/>
</dbReference>
<dbReference type="Pfam" id="PF12714">
    <property type="entry name" value="TILa"/>
    <property type="match status" value="2"/>
</dbReference>
<feature type="signal peptide" evidence="5">
    <location>
        <begin position="1"/>
        <end position="21"/>
    </location>
</feature>
<dbReference type="FunFam" id="2.60.120.200:FF:000128">
    <property type="entry name" value="enteropeptidase isoform X2"/>
    <property type="match status" value="2"/>
</dbReference>
<name>A0A3B3RVV7_9TELE</name>
<dbReference type="PANTHER" id="PTHR11339">
    <property type="entry name" value="EXTRACELLULAR MATRIX GLYCOPROTEIN RELATED"/>
    <property type="match status" value="1"/>
</dbReference>
<dbReference type="STRING" id="1676925.ENSPKIP00000022632"/>
<dbReference type="OrthoDB" id="5945029at2759"/>
<dbReference type="GeneTree" id="ENSGT00940000156850"/>
<dbReference type="GO" id="GO:0031012">
    <property type="term" value="C:extracellular matrix"/>
    <property type="evidence" value="ECO:0007669"/>
    <property type="project" value="TreeGrafter"/>
</dbReference>
<feature type="region of interest" description="Disordered" evidence="4">
    <location>
        <begin position="1216"/>
        <end position="1247"/>
    </location>
</feature>
<dbReference type="GO" id="GO:0005615">
    <property type="term" value="C:extracellular space"/>
    <property type="evidence" value="ECO:0007669"/>
    <property type="project" value="TreeGrafter"/>
</dbReference>
<feature type="domain" description="MAM" evidence="6">
    <location>
        <begin position="98"/>
        <end position="179"/>
    </location>
</feature>
<feature type="region of interest" description="Disordered" evidence="4">
    <location>
        <begin position="1267"/>
        <end position="1298"/>
    </location>
</feature>
<evidence type="ECO:0000259" key="6">
    <source>
        <dbReference type="PROSITE" id="PS50060"/>
    </source>
</evidence>
<dbReference type="InterPro" id="IPR013320">
    <property type="entry name" value="ConA-like_dom_sf"/>
</dbReference>
<feature type="domain" description="MAM" evidence="6">
    <location>
        <begin position="1067"/>
        <end position="1224"/>
    </location>
</feature>
<keyword evidence="9" id="KW-1185">Reference proteome</keyword>
<dbReference type="Pfam" id="PF01826">
    <property type="entry name" value="TIL"/>
    <property type="match status" value="2"/>
</dbReference>
<feature type="domain" description="VWFD" evidence="7">
    <location>
        <begin position="606"/>
        <end position="781"/>
    </location>
</feature>
<feature type="compositionally biased region" description="Low complexity" evidence="4">
    <location>
        <begin position="1216"/>
        <end position="1246"/>
    </location>
</feature>
<evidence type="ECO:0000256" key="4">
    <source>
        <dbReference type="SAM" id="MobiDB-lite"/>
    </source>
</evidence>
<feature type="compositionally biased region" description="Acidic residues" evidence="4">
    <location>
        <begin position="1515"/>
        <end position="1532"/>
    </location>
</feature>
<dbReference type="CDD" id="cd06263">
    <property type="entry name" value="MAM"/>
    <property type="match status" value="2"/>
</dbReference>
<dbReference type="SMART" id="SM00215">
    <property type="entry name" value="VWC_out"/>
    <property type="match status" value="2"/>
</dbReference>
<proteinExistence type="predicted"/>
<keyword evidence="1" id="KW-0677">Repeat</keyword>
<accession>A0A3B3RVV7</accession>
<feature type="domain" description="VWFD" evidence="7">
    <location>
        <begin position="1446"/>
        <end position="1653"/>
    </location>
</feature>
<dbReference type="InterPro" id="IPR001846">
    <property type="entry name" value="VWF_type-D"/>
</dbReference>
<dbReference type="SMART" id="SM00832">
    <property type="entry name" value="C8"/>
    <property type="match status" value="2"/>
</dbReference>
<feature type="compositionally biased region" description="Polar residues" evidence="4">
    <location>
        <begin position="1274"/>
        <end position="1296"/>
    </location>
</feature>
<feature type="region of interest" description="Disordered" evidence="4">
    <location>
        <begin position="1500"/>
        <end position="1536"/>
    </location>
</feature>
<dbReference type="InterPro" id="IPR000998">
    <property type="entry name" value="MAM_dom"/>
</dbReference>
<organism evidence="8 9">
    <name type="scientific">Paramormyrops kingsleyae</name>
    <dbReference type="NCBI Taxonomy" id="1676925"/>
    <lineage>
        <taxon>Eukaryota</taxon>
        <taxon>Metazoa</taxon>
        <taxon>Chordata</taxon>
        <taxon>Craniata</taxon>
        <taxon>Vertebrata</taxon>
        <taxon>Euteleostomi</taxon>
        <taxon>Actinopterygii</taxon>
        <taxon>Neopterygii</taxon>
        <taxon>Teleostei</taxon>
        <taxon>Osteoglossocephala</taxon>
        <taxon>Osteoglossomorpha</taxon>
        <taxon>Osteoglossiformes</taxon>
        <taxon>Mormyridae</taxon>
        <taxon>Paramormyrops</taxon>
    </lineage>
</organism>
<dbReference type="GO" id="GO:0016020">
    <property type="term" value="C:membrane"/>
    <property type="evidence" value="ECO:0007669"/>
    <property type="project" value="InterPro"/>
</dbReference>
<dbReference type="PANTHER" id="PTHR11339:SF374">
    <property type="entry name" value="ZONADHESIN"/>
    <property type="match status" value="1"/>
</dbReference>
<dbReference type="Ensembl" id="ENSPKIT00000003302.1">
    <property type="protein sequence ID" value="ENSPKIP00000022632.1"/>
    <property type="gene ID" value="ENSPKIG00000006557.1"/>
</dbReference>
<keyword evidence="5" id="KW-0732">Signal</keyword>
<evidence type="ECO:0000259" key="7">
    <source>
        <dbReference type="PROSITE" id="PS51233"/>
    </source>
</evidence>
<dbReference type="PROSITE" id="PS50060">
    <property type="entry name" value="MAM_2"/>
    <property type="match status" value="3"/>
</dbReference>
<evidence type="ECO:0000256" key="2">
    <source>
        <dbReference type="ARBA" id="ARBA00023157"/>
    </source>
</evidence>
<protein>
    <submittedName>
        <fullName evidence="8">Zonadhesin-like</fullName>
    </submittedName>
</protein>
<dbReference type="SUPFAM" id="SSF57567">
    <property type="entry name" value="Serine protease inhibitors"/>
    <property type="match status" value="2"/>
</dbReference>
<evidence type="ECO:0000256" key="3">
    <source>
        <dbReference type="ARBA" id="ARBA00023180"/>
    </source>
</evidence>
<dbReference type="SMART" id="SM00216">
    <property type="entry name" value="VWD"/>
    <property type="match status" value="3"/>
</dbReference>
<keyword evidence="2" id="KW-1015">Disulfide bond</keyword>
<evidence type="ECO:0000313" key="9">
    <source>
        <dbReference type="Proteomes" id="UP000261540"/>
    </source>
</evidence>
<dbReference type="Pfam" id="PF08742">
    <property type="entry name" value="C8"/>
    <property type="match status" value="2"/>
</dbReference>
<dbReference type="InterPro" id="IPR050780">
    <property type="entry name" value="Mucin_vWF_Thrombospondin_sf"/>
</dbReference>
<evidence type="ECO:0000256" key="5">
    <source>
        <dbReference type="SAM" id="SignalP"/>
    </source>
</evidence>
<keyword evidence="3" id="KW-0325">Glycoprotein</keyword>